<sequence>MVYGRLRRVTPAGAASAASTRVTTVAVTLVVAAAALSAGAPPAAAAAPPPPPAASAAAFAATSLAPRTGRPALDAAAAAGTLPAPVDRQRLVKLFAALSAAATWLTRPDVYGVTDGAGGAGGTFPRAGPLDAGRPAAVVTLHGLGGSGAHAVDRLREDLTAPTLRYTSLYGPSTGTDGAGTYRSWFPIGSVRLNQVPAADGPAGAAADLAAAAARIDRVIAATGVPRGRVVLVGFSQGAATAIDYVLAGRAKGLAGIMLSAGWVPRPKRAATATAAAAAAGLRVAIAHGRWDWLVPVRAAERVAAALRAAGATVGVTRYSDDHFFSDHPPAEEALAAFVRSVVPP</sequence>
<proteinExistence type="predicted"/>
<comment type="caution">
    <text evidence="1">The sequence shown here is derived from an EMBL/GenBank/DDBJ whole genome shotgun (WGS) entry which is preliminary data.</text>
</comment>
<dbReference type="Proteomes" id="UP000798662">
    <property type="component" value="Chromosome 2"/>
</dbReference>
<gene>
    <name evidence="1" type="ORF">I4F81_006379</name>
</gene>
<accession>A0ACC3C1E7</accession>
<organism evidence="1 2">
    <name type="scientific">Pyropia yezoensis</name>
    <name type="common">Susabi-nori</name>
    <name type="synonym">Porphyra yezoensis</name>
    <dbReference type="NCBI Taxonomy" id="2788"/>
    <lineage>
        <taxon>Eukaryota</taxon>
        <taxon>Rhodophyta</taxon>
        <taxon>Bangiophyceae</taxon>
        <taxon>Bangiales</taxon>
        <taxon>Bangiaceae</taxon>
        <taxon>Pyropia</taxon>
    </lineage>
</organism>
<dbReference type="EMBL" id="CM020619">
    <property type="protein sequence ID" value="KAK1863825.1"/>
    <property type="molecule type" value="Genomic_DNA"/>
</dbReference>
<reference evidence="1" key="1">
    <citation type="submission" date="2019-11" db="EMBL/GenBank/DDBJ databases">
        <title>Nori genome reveals adaptations in red seaweeds to the harsh intertidal environment.</title>
        <authorList>
            <person name="Wang D."/>
            <person name="Mao Y."/>
        </authorList>
    </citation>
    <scope>NUCLEOTIDE SEQUENCE</scope>
    <source>
        <tissue evidence="1">Gametophyte</tissue>
    </source>
</reference>
<keyword evidence="2" id="KW-1185">Reference proteome</keyword>
<evidence type="ECO:0000313" key="2">
    <source>
        <dbReference type="Proteomes" id="UP000798662"/>
    </source>
</evidence>
<evidence type="ECO:0000313" key="1">
    <source>
        <dbReference type="EMBL" id="KAK1863825.1"/>
    </source>
</evidence>
<protein>
    <submittedName>
        <fullName evidence="1">Uncharacterized protein</fullName>
    </submittedName>
</protein>
<name>A0ACC3C1E7_PYRYE</name>